<accession>A0ABQ8GLC1</accession>
<dbReference type="Proteomes" id="UP000774617">
    <property type="component" value="Unassembled WGS sequence"/>
</dbReference>
<proteinExistence type="predicted"/>
<reference evidence="2 3" key="1">
    <citation type="journal article" date="2021" name="Nat. Commun.">
        <title>Genetic determinants of endophytism in the Arabidopsis root mycobiome.</title>
        <authorList>
            <person name="Mesny F."/>
            <person name="Miyauchi S."/>
            <person name="Thiergart T."/>
            <person name="Pickel B."/>
            <person name="Atanasova L."/>
            <person name="Karlsson M."/>
            <person name="Huettel B."/>
            <person name="Barry K.W."/>
            <person name="Haridas S."/>
            <person name="Chen C."/>
            <person name="Bauer D."/>
            <person name="Andreopoulos W."/>
            <person name="Pangilinan J."/>
            <person name="LaButti K."/>
            <person name="Riley R."/>
            <person name="Lipzen A."/>
            <person name="Clum A."/>
            <person name="Drula E."/>
            <person name="Henrissat B."/>
            <person name="Kohler A."/>
            <person name="Grigoriev I.V."/>
            <person name="Martin F.M."/>
            <person name="Hacquard S."/>
        </authorList>
    </citation>
    <scope>NUCLEOTIDE SEQUENCE [LARGE SCALE GENOMIC DNA]</scope>
    <source>
        <strain evidence="2 3">MPI-SDFR-AT-0080</strain>
    </source>
</reference>
<dbReference type="EMBL" id="JAGTJR010000005">
    <property type="protein sequence ID" value="KAH7060453.1"/>
    <property type="molecule type" value="Genomic_DNA"/>
</dbReference>
<protein>
    <submittedName>
        <fullName evidence="2">Uncharacterized protein</fullName>
    </submittedName>
</protein>
<evidence type="ECO:0000256" key="1">
    <source>
        <dbReference type="SAM" id="MobiDB-lite"/>
    </source>
</evidence>
<comment type="caution">
    <text evidence="2">The sequence shown here is derived from an EMBL/GenBank/DDBJ whole genome shotgun (WGS) entry which is preliminary data.</text>
</comment>
<gene>
    <name evidence="2" type="ORF">B0J12DRAFT_332965</name>
</gene>
<evidence type="ECO:0000313" key="3">
    <source>
        <dbReference type="Proteomes" id="UP000774617"/>
    </source>
</evidence>
<sequence length="205" mass="22225">MSRQETSLRHDPYPPPLLSRCLDSSMGQSCAPVTVEVSPKADSLIMFASLHRAHYLGQLRADHKQRRGKKKNRFAIHQTFYAIFMSIPDSHSGTTDSKHGLAGHVARAQWGSRRSRGHPSFPHGTLISPRILPSNSPSALSFRNGMASFVASLVHKNDTNTFVVGKLPSMSDGETTPPPDSAPCGSNRLCRSVLASCSSDISTSS</sequence>
<organism evidence="2 3">
    <name type="scientific">Macrophomina phaseolina</name>
    <dbReference type="NCBI Taxonomy" id="35725"/>
    <lineage>
        <taxon>Eukaryota</taxon>
        <taxon>Fungi</taxon>
        <taxon>Dikarya</taxon>
        <taxon>Ascomycota</taxon>
        <taxon>Pezizomycotina</taxon>
        <taxon>Dothideomycetes</taxon>
        <taxon>Dothideomycetes incertae sedis</taxon>
        <taxon>Botryosphaeriales</taxon>
        <taxon>Botryosphaeriaceae</taxon>
        <taxon>Macrophomina</taxon>
    </lineage>
</organism>
<feature type="region of interest" description="Disordered" evidence="1">
    <location>
        <begin position="165"/>
        <end position="186"/>
    </location>
</feature>
<evidence type="ECO:0000313" key="2">
    <source>
        <dbReference type="EMBL" id="KAH7060453.1"/>
    </source>
</evidence>
<keyword evidence="3" id="KW-1185">Reference proteome</keyword>
<feature type="region of interest" description="Disordered" evidence="1">
    <location>
        <begin position="109"/>
        <end position="128"/>
    </location>
</feature>
<name>A0ABQ8GLC1_9PEZI</name>